<evidence type="ECO:0000313" key="6">
    <source>
        <dbReference type="Proteomes" id="UP001175137"/>
    </source>
</evidence>
<accession>A0AAW7NE25</accession>
<dbReference type="InterPro" id="IPR045851">
    <property type="entry name" value="AMP-bd_C_sf"/>
</dbReference>
<dbReference type="FunFam" id="2.30.38.10:FF:000003">
    <property type="entry name" value="Vibriobactin-specific 2,3-dihydroxybenzoate-AMP ligase"/>
    <property type="match status" value="1"/>
</dbReference>
<evidence type="ECO:0000259" key="3">
    <source>
        <dbReference type="Pfam" id="PF00501"/>
    </source>
</evidence>
<name>A0AAW7NE25_BACCE</name>
<dbReference type="Pfam" id="PF13193">
    <property type="entry name" value="AMP-binding_C"/>
    <property type="match status" value="1"/>
</dbReference>
<feature type="domain" description="AMP-dependent synthetase/ligase" evidence="3">
    <location>
        <begin position="32"/>
        <end position="396"/>
    </location>
</feature>
<comment type="caution">
    <text evidence="5">The sequence shown here is derived from an EMBL/GenBank/DDBJ whole genome shotgun (WGS) entry which is preliminary data.</text>
</comment>
<dbReference type="PROSITE" id="PS00455">
    <property type="entry name" value="AMP_BINDING"/>
    <property type="match status" value="1"/>
</dbReference>
<dbReference type="InterPro" id="IPR000873">
    <property type="entry name" value="AMP-dep_synth/lig_dom"/>
</dbReference>
<evidence type="ECO:0000313" key="5">
    <source>
        <dbReference type="EMBL" id="MDN4872986.1"/>
    </source>
</evidence>
<dbReference type="GO" id="GO:0008668">
    <property type="term" value="F:2,3-dihydroxybenzoate--[aryl-carrier protein] ligase"/>
    <property type="evidence" value="ECO:0007669"/>
    <property type="project" value="InterPro"/>
</dbReference>
<dbReference type="Gene3D" id="3.30.300.30">
    <property type="match status" value="1"/>
</dbReference>
<organism evidence="5 6">
    <name type="scientific">Bacillus cereus</name>
    <dbReference type="NCBI Taxonomy" id="1396"/>
    <lineage>
        <taxon>Bacteria</taxon>
        <taxon>Bacillati</taxon>
        <taxon>Bacillota</taxon>
        <taxon>Bacilli</taxon>
        <taxon>Bacillales</taxon>
        <taxon>Bacillaceae</taxon>
        <taxon>Bacillus</taxon>
        <taxon>Bacillus cereus group</taxon>
    </lineage>
</organism>
<proteinExistence type="predicted"/>
<dbReference type="Proteomes" id="UP001175137">
    <property type="component" value="Unassembled WGS sequence"/>
</dbReference>
<dbReference type="InterPro" id="IPR050237">
    <property type="entry name" value="ATP-dep_AMP-bd_enzyme"/>
</dbReference>
<dbReference type="Gene3D" id="3.40.50.980">
    <property type="match status" value="2"/>
</dbReference>
<dbReference type="EMBL" id="JAUIQW010000001">
    <property type="protein sequence ID" value="MDN4872986.1"/>
    <property type="molecule type" value="Genomic_DNA"/>
</dbReference>
<dbReference type="PANTHER" id="PTHR43767">
    <property type="entry name" value="LONG-CHAIN-FATTY-ACID--COA LIGASE"/>
    <property type="match status" value="1"/>
</dbReference>
<dbReference type="Gene3D" id="2.30.38.10">
    <property type="entry name" value="Luciferase, Domain 3"/>
    <property type="match status" value="1"/>
</dbReference>
<keyword evidence="2" id="KW-0436">Ligase</keyword>
<dbReference type="InterPro" id="IPR020845">
    <property type="entry name" value="AMP-binding_CS"/>
</dbReference>
<dbReference type="FunFam" id="3.40.50.980:FF:000003">
    <property type="entry name" value="Vibriobactin-specific 2,3-dihydroxybenzoate-AMP ligase"/>
    <property type="match status" value="1"/>
</dbReference>
<comment type="pathway">
    <text evidence="1">Siderophore biosynthesis.</text>
</comment>
<dbReference type="NCBIfam" id="TIGR02275">
    <property type="entry name" value="DHB_AMP_lig"/>
    <property type="match status" value="1"/>
</dbReference>
<dbReference type="GO" id="GO:0019290">
    <property type="term" value="P:siderophore biosynthetic process"/>
    <property type="evidence" value="ECO:0007669"/>
    <property type="project" value="InterPro"/>
</dbReference>
<evidence type="ECO:0000259" key="4">
    <source>
        <dbReference type="Pfam" id="PF13193"/>
    </source>
</evidence>
<dbReference type="InterPro" id="IPR025110">
    <property type="entry name" value="AMP-bd_C"/>
</dbReference>
<reference evidence="5" key="1">
    <citation type="submission" date="2023-07" db="EMBL/GenBank/DDBJ databases">
        <title>Complete genome sequence of Bacillus cereus SRCM126073 isolated from soil.</title>
        <authorList>
            <person name="Yang H.-G."/>
            <person name="Ryu M.-S."/>
            <person name="Ha G.-S."/>
            <person name="Yang H.-J."/>
            <person name="Jeong D.-Y."/>
        </authorList>
    </citation>
    <scope>NUCLEOTIDE SEQUENCE</scope>
    <source>
        <strain evidence="5">SRCM126073</strain>
    </source>
</reference>
<feature type="domain" description="AMP-binding enzyme C-terminal" evidence="4">
    <location>
        <begin position="447"/>
        <end position="522"/>
    </location>
</feature>
<sequence length="543" mass="61811">MLDGVVEWPEELVDLYIKNKCWSGQTFGEMLKERANRYGDKIAITEGDKRITYNQLDRRATQLAAGFEKLGINKNDRIILQIPNISEFIEVSFALFRIGAIPVFTLPKHRFNEINYFCEHTEAKGYIIKDKELEFDYRNLARDIREVNKTLEFVIVIGDEEEFISLEDLYINESNLKFKQKIDAGETAFLQISGGTTGLPKLIPRTHNEYIYSLKLSADISNLDQESVYLAVLPIAHNYPLSSPGILGTLYAGGRIVLASNGSPDVAFPLIEKEKVTITALVPPLAIIWLNAREHYKNDLTSLQVIQVGGAKFSQEVAKRIRPIFGCTLQQVFGMAEGLVNYTRLEDPEDIITKTQGKPMSKYDEIKIVDNFDNEVNRGEVGNLLTRGPYTIRGYYKAEEHNFKSFTTEGYYRTGDLVKLTEDGYLIVEGRVKDQINRGGEKISAEEVENHLLAHKDITDVAIVSIPDLYLGERIGAYIIPKVNRPTLKDLKEFLTLRGVAEYKFPDQLEYITEFPETGVGKVSKKELRKMISDKYRKTKLNY</sequence>
<dbReference type="SUPFAM" id="SSF56801">
    <property type="entry name" value="Acetyl-CoA synthetase-like"/>
    <property type="match status" value="1"/>
</dbReference>
<dbReference type="AlphaFoldDB" id="A0AAW7NE25"/>
<evidence type="ECO:0000256" key="2">
    <source>
        <dbReference type="ARBA" id="ARBA00022598"/>
    </source>
</evidence>
<dbReference type="Pfam" id="PF00501">
    <property type="entry name" value="AMP-binding"/>
    <property type="match status" value="1"/>
</dbReference>
<dbReference type="CDD" id="cd05920">
    <property type="entry name" value="23DHB-AMP_lg"/>
    <property type="match status" value="1"/>
</dbReference>
<protein>
    <submittedName>
        <fullName evidence="5">(2,3-dihydroxybenzoyl)adenylate synthase</fullName>
    </submittedName>
</protein>
<dbReference type="RefSeq" id="WP_044796705.1">
    <property type="nucleotide sequence ID" value="NZ_CP125992.1"/>
</dbReference>
<gene>
    <name evidence="5" type="ORF">QYM23_08960</name>
</gene>
<dbReference type="InterPro" id="IPR011963">
    <property type="entry name" value="DHB_AMP_lig"/>
</dbReference>
<evidence type="ECO:0000256" key="1">
    <source>
        <dbReference type="ARBA" id="ARBA00004924"/>
    </source>
</evidence>
<dbReference type="PANTHER" id="PTHR43767:SF1">
    <property type="entry name" value="NONRIBOSOMAL PEPTIDE SYNTHASE PES1 (EUROFUNG)-RELATED"/>
    <property type="match status" value="1"/>
</dbReference>